<reference evidence="2" key="1">
    <citation type="submission" date="2022-03" db="EMBL/GenBank/DDBJ databases">
        <authorList>
            <person name="Lindestad O."/>
        </authorList>
    </citation>
    <scope>NUCLEOTIDE SEQUENCE</scope>
</reference>
<keyword evidence="3" id="KW-1185">Reference proteome</keyword>
<proteinExistence type="predicted"/>
<dbReference type="EMBL" id="CAKXAJ010004401">
    <property type="protein sequence ID" value="CAH2208729.1"/>
    <property type="molecule type" value="Genomic_DNA"/>
</dbReference>
<sequence length="79" mass="8639">MSVCSDSATGSEGRFYREGAGKKQSSCSFPTSTILVFAGEDAVQRLIVCSDSIVSSNLIVRFVKHMFRPPVLLRVAQRL</sequence>
<evidence type="ECO:0000313" key="2">
    <source>
        <dbReference type="EMBL" id="CAH2208729.1"/>
    </source>
</evidence>
<comment type="caution">
    <text evidence="2">The sequence shown here is derived from an EMBL/GenBank/DDBJ whole genome shotgun (WGS) entry which is preliminary data.</text>
</comment>
<feature type="non-terminal residue" evidence="2">
    <location>
        <position position="79"/>
    </location>
</feature>
<organism evidence="2 3">
    <name type="scientific">Pararge aegeria aegeria</name>
    <dbReference type="NCBI Taxonomy" id="348720"/>
    <lineage>
        <taxon>Eukaryota</taxon>
        <taxon>Metazoa</taxon>
        <taxon>Ecdysozoa</taxon>
        <taxon>Arthropoda</taxon>
        <taxon>Hexapoda</taxon>
        <taxon>Insecta</taxon>
        <taxon>Pterygota</taxon>
        <taxon>Neoptera</taxon>
        <taxon>Endopterygota</taxon>
        <taxon>Lepidoptera</taxon>
        <taxon>Glossata</taxon>
        <taxon>Ditrysia</taxon>
        <taxon>Papilionoidea</taxon>
        <taxon>Nymphalidae</taxon>
        <taxon>Satyrinae</taxon>
        <taxon>Satyrini</taxon>
        <taxon>Parargina</taxon>
        <taxon>Pararge</taxon>
    </lineage>
</organism>
<accession>A0A8S4QDP6</accession>
<feature type="region of interest" description="Disordered" evidence="1">
    <location>
        <begin position="1"/>
        <end position="25"/>
    </location>
</feature>
<name>A0A8S4QDP6_9NEOP</name>
<dbReference type="AlphaFoldDB" id="A0A8S4QDP6"/>
<gene>
    <name evidence="2" type="primary">jg22860</name>
    <name evidence="2" type="ORF">PAEG_LOCUS1271</name>
</gene>
<feature type="compositionally biased region" description="Polar residues" evidence="1">
    <location>
        <begin position="1"/>
        <end position="10"/>
    </location>
</feature>
<protein>
    <submittedName>
        <fullName evidence="2">Jg22860 protein</fullName>
    </submittedName>
</protein>
<dbReference type="Proteomes" id="UP000838756">
    <property type="component" value="Unassembled WGS sequence"/>
</dbReference>
<evidence type="ECO:0000256" key="1">
    <source>
        <dbReference type="SAM" id="MobiDB-lite"/>
    </source>
</evidence>
<evidence type="ECO:0000313" key="3">
    <source>
        <dbReference type="Proteomes" id="UP000838756"/>
    </source>
</evidence>